<dbReference type="GO" id="GO:0006620">
    <property type="term" value="P:post-translational protein targeting to endoplasmic reticulum membrane"/>
    <property type="evidence" value="ECO:0007669"/>
    <property type="project" value="TreeGrafter"/>
</dbReference>
<dbReference type="PANTHER" id="PTHR28255">
    <property type="match status" value="1"/>
</dbReference>
<gene>
    <name evidence="1" type="ORF">GLX25_16145</name>
</gene>
<dbReference type="Pfam" id="PF03928">
    <property type="entry name" value="HbpS-like"/>
    <property type="match status" value="1"/>
</dbReference>
<name>A0A7C9I1V8_9MICO</name>
<dbReference type="Gene3D" id="3.30.450.150">
    <property type="entry name" value="Haem-degrading domain"/>
    <property type="match status" value="1"/>
</dbReference>
<dbReference type="SUPFAM" id="SSF143744">
    <property type="entry name" value="GlcG-like"/>
    <property type="match status" value="1"/>
</dbReference>
<dbReference type="Proteomes" id="UP000480122">
    <property type="component" value="Unassembled WGS sequence"/>
</dbReference>
<dbReference type="PANTHER" id="PTHR28255:SF1">
    <property type="entry name" value="UPF0303 PROTEIN YBR137W"/>
    <property type="match status" value="1"/>
</dbReference>
<accession>A0A7C9I1V8</accession>
<evidence type="ECO:0000313" key="1">
    <source>
        <dbReference type="EMBL" id="MUN08640.1"/>
    </source>
</evidence>
<evidence type="ECO:0008006" key="3">
    <source>
        <dbReference type="Google" id="ProtNLM"/>
    </source>
</evidence>
<reference evidence="1 2" key="1">
    <citation type="submission" date="2019-11" db="EMBL/GenBank/DDBJ databases">
        <title>Agromyces kandeliae sp. nov., isolated from mangrove soil.</title>
        <authorList>
            <person name="Wang R."/>
        </authorList>
    </citation>
    <scope>NUCLEOTIDE SEQUENCE [LARGE SCALE GENOMIC DNA]</scope>
    <source>
        <strain evidence="1 2">JCM 11431</strain>
    </source>
</reference>
<dbReference type="OrthoDB" id="9815315at2"/>
<comment type="caution">
    <text evidence="1">The sequence shown here is derived from an EMBL/GenBank/DDBJ whole genome shotgun (WGS) entry which is preliminary data.</text>
</comment>
<evidence type="ECO:0000313" key="2">
    <source>
        <dbReference type="Proteomes" id="UP000480122"/>
    </source>
</evidence>
<organism evidence="1 2">
    <name type="scientific">Agromyces luteolus</name>
    <dbReference type="NCBI Taxonomy" id="88373"/>
    <lineage>
        <taxon>Bacteria</taxon>
        <taxon>Bacillati</taxon>
        <taxon>Actinomycetota</taxon>
        <taxon>Actinomycetes</taxon>
        <taxon>Micrococcales</taxon>
        <taxon>Microbacteriaceae</taxon>
        <taxon>Agromyces</taxon>
    </lineage>
</organism>
<dbReference type="AlphaFoldDB" id="A0A7C9I1V8"/>
<sequence>MTTTRIETLRAEEGELVFPAFGLTEVWRLGARIVERAMQAGFKITVDIRKPGAILFRAALPGSTPDQQFWVDGKSATALRLERSTAVLEAEFGEMGFDPASIGWLPREQYVLGGGSVPIRVSGVGVVAVATVSGLASDEDHDLVTECLRELLAEETTR</sequence>
<keyword evidence="2" id="KW-1185">Reference proteome</keyword>
<dbReference type="GO" id="GO:0072380">
    <property type="term" value="C:TRC complex"/>
    <property type="evidence" value="ECO:0007669"/>
    <property type="project" value="TreeGrafter"/>
</dbReference>
<proteinExistence type="predicted"/>
<dbReference type="InterPro" id="IPR010371">
    <property type="entry name" value="YBR137W-like"/>
</dbReference>
<dbReference type="EMBL" id="WODA01000025">
    <property type="protein sequence ID" value="MUN08640.1"/>
    <property type="molecule type" value="Genomic_DNA"/>
</dbReference>
<dbReference type="InterPro" id="IPR005624">
    <property type="entry name" value="PduO/GlcC-like"/>
</dbReference>
<protein>
    <recommendedName>
        <fullName evidence="3">Heme-degrading domain-containing protein</fullName>
    </recommendedName>
</protein>
<dbReference type="InterPro" id="IPR038084">
    <property type="entry name" value="PduO/GlcC-like_sf"/>
</dbReference>